<dbReference type="Proteomes" id="UP001240905">
    <property type="component" value="Unassembled WGS sequence"/>
</dbReference>
<keyword evidence="3" id="KW-0812">Transmembrane</keyword>
<feature type="transmembrane region" description="Helical" evidence="3">
    <location>
        <begin position="179"/>
        <end position="199"/>
    </location>
</feature>
<keyword evidence="3" id="KW-1133">Transmembrane helix</keyword>
<protein>
    <submittedName>
        <fullName evidence="4">ABC transporter permease</fullName>
    </submittedName>
</protein>
<comment type="similarity">
    <text evidence="1">Belongs to the ABC-2 integral membrane protein family.</text>
</comment>
<comment type="caution">
    <text evidence="4">The sequence shown here is derived from an EMBL/GenBank/DDBJ whole genome shotgun (WGS) entry which is preliminary data.</text>
</comment>
<evidence type="ECO:0000313" key="4">
    <source>
        <dbReference type="EMBL" id="MDM7546634.1"/>
    </source>
</evidence>
<dbReference type="PANTHER" id="PTHR30413">
    <property type="entry name" value="INNER MEMBRANE TRANSPORT PERMEASE"/>
    <property type="match status" value="1"/>
</dbReference>
<feature type="transmembrane region" description="Helical" evidence="3">
    <location>
        <begin position="72"/>
        <end position="91"/>
    </location>
</feature>
<organism evidence="4 5">
    <name type="scientific">Lactococcus lactis</name>
    <dbReference type="NCBI Taxonomy" id="1358"/>
    <lineage>
        <taxon>Bacteria</taxon>
        <taxon>Bacillati</taxon>
        <taxon>Bacillota</taxon>
        <taxon>Bacilli</taxon>
        <taxon>Lactobacillales</taxon>
        <taxon>Streptococcaceae</taxon>
        <taxon>Lactococcus</taxon>
    </lineage>
</organism>
<evidence type="ECO:0000256" key="2">
    <source>
        <dbReference type="ARBA" id="ARBA00022448"/>
    </source>
</evidence>
<dbReference type="RefSeq" id="WP_251904693.1">
    <property type="nucleotide sequence ID" value="NZ_JAUCAE010000007.1"/>
</dbReference>
<keyword evidence="2" id="KW-0813">Transport</keyword>
<feature type="transmembrane region" description="Helical" evidence="3">
    <location>
        <begin position="122"/>
        <end position="139"/>
    </location>
</feature>
<evidence type="ECO:0000256" key="3">
    <source>
        <dbReference type="SAM" id="Phobius"/>
    </source>
</evidence>
<sequence length="269" mass="31319">MKDLYQYLKEQIVNLPITWRISRYHNKGIALGNKLGSLWEFIDPMVRALIYYFVFIVMFHRKVASNIPPAPWLVIGLGVWFFYSSSIMMGSNSVQAQISLFSKAKFPLSVLPTIEMFKNFENLFGMGIVGALVAIYRGYYPTLYYLQLPYYILALFMVTLAFSLLFSTLVVIFRDFSHIINYIFRFALYVSGGAIDLTIMDALPMPIRQALLVNPFIYCMEGIRDSIFHRAWFWDKPGFTLVFWCFTLGLLTVASHLHMKLRNQFMDYV</sequence>
<proteinExistence type="inferred from homology"/>
<evidence type="ECO:0000256" key="1">
    <source>
        <dbReference type="ARBA" id="ARBA00007783"/>
    </source>
</evidence>
<feature type="transmembrane region" description="Helical" evidence="3">
    <location>
        <begin position="41"/>
        <end position="60"/>
    </location>
</feature>
<dbReference type="GO" id="GO:0015920">
    <property type="term" value="P:lipopolysaccharide transport"/>
    <property type="evidence" value="ECO:0007669"/>
    <property type="project" value="TreeGrafter"/>
</dbReference>
<gene>
    <name evidence="4" type="ORF">QUD52_06300</name>
</gene>
<accession>A0AAW7J6P7</accession>
<name>A0AAW7J6P7_9LACT</name>
<dbReference type="PANTHER" id="PTHR30413:SF10">
    <property type="entry name" value="CAPSULE POLYSACCHARIDE EXPORT INNER-MEMBRANE PROTEIN CTRC"/>
    <property type="match status" value="1"/>
</dbReference>
<dbReference type="EMBL" id="JAUCAE010000007">
    <property type="protein sequence ID" value="MDM7546634.1"/>
    <property type="molecule type" value="Genomic_DNA"/>
</dbReference>
<evidence type="ECO:0000313" key="5">
    <source>
        <dbReference type="Proteomes" id="UP001240905"/>
    </source>
</evidence>
<feature type="transmembrane region" description="Helical" evidence="3">
    <location>
        <begin position="151"/>
        <end position="173"/>
    </location>
</feature>
<feature type="transmembrane region" description="Helical" evidence="3">
    <location>
        <begin position="238"/>
        <end position="257"/>
    </location>
</feature>
<keyword evidence="3" id="KW-0472">Membrane</keyword>
<reference evidence="4" key="1">
    <citation type="submission" date="2023-06" db="EMBL/GenBank/DDBJ databases">
        <title>Draft Genome Sequences of lactic acid bacteria strains isolated from fermented milk products.</title>
        <authorList>
            <person name="Elcheninov A.G."/>
            <person name="Klyukina A."/>
            <person name="Zayulina K.S."/>
            <person name="Gavirova L.A."/>
            <person name="Shcherbakova P.A."/>
            <person name="Shestakov A.I."/>
            <person name="Kublanov I.V."/>
            <person name="Kochetkova T.V."/>
        </authorList>
    </citation>
    <scope>NUCLEOTIDE SEQUENCE</scope>
    <source>
        <strain evidence="4">TOM.142</strain>
    </source>
</reference>
<dbReference type="AlphaFoldDB" id="A0AAW7J6P7"/>